<protein>
    <submittedName>
        <fullName evidence="1">Uncharacterized protein</fullName>
    </submittedName>
</protein>
<evidence type="ECO:0000313" key="2">
    <source>
        <dbReference type="Proteomes" id="UP000002139"/>
    </source>
</evidence>
<evidence type="ECO:0000313" key="1">
    <source>
        <dbReference type="EMBL" id="CAN96311.1"/>
    </source>
</evidence>
<dbReference type="EMBL" id="AM746676">
    <property type="protein sequence ID" value="CAN96311.1"/>
    <property type="molecule type" value="Genomic_DNA"/>
</dbReference>
<dbReference type="STRING" id="448385.sce6144"/>
<gene>
    <name evidence="1" type="ordered locus">sce6144</name>
</gene>
<name>A9GGD0_SORC5</name>
<dbReference type="HOGENOM" id="CLU_389742_0_0_7"/>
<accession>A9GGD0</accession>
<reference evidence="1 2" key="1">
    <citation type="journal article" date="2007" name="Nat. Biotechnol.">
        <title>Complete genome sequence of the myxobacterium Sorangium cellulosum.</title>
        <authorList>
            <person name="Schneiker S."/>
            <person name="Perlova O."/>
            <person name="Kaiser O."/>
            <person name="Gerth K."/>
            <person name="Alici A."/>
            <person name="Altmeyer M.O."/>
            <person name="Bartels D."/>
            <person name="Bekel T."/>
            <person name="Beyer S."/>
            <person name="Bode E."/>
            <person name="Bode H.B."/>
            <person name="Bolten C.J."/>
            <person name="Choudhuri J.V."/>
            <person name="Doss S."/>
            <person name="Elnakady Y.A."/>
            <person name="Frank B."/>
            <person name="Gaigalat L."/>
            <person name="Goesmann A."/>
            <person name="Groeger C."/>
            <person name="Gross F."/>
            <person name="Jelsbak L."/>
            <person name="Jelsbak L."/>
            <person name="Kalinowski J."/>
            <person name="Kegler C."/>
            <person name="Knauber T."/>
            <person name="Konietzny S."/>
            <person name="Kopp M."/>
            <person name="Krause L."/>
            <person name="Krug D."/>
            <person name="Linke B."/>
            <person name="Mahmud T."/>
            <person name="Martinez-Arias R."/>
            <person name="McHardy A.C."/>
            <person name="Merai M."/>
            <person name="Meyer F."/>
            <person name="Mormann S."/>
            <person name="Munoz-Dorado J."/>
            <person name="Perez J."/>
            <person name="Pradella S."/>
            <person name="Rachid S."/>
            <person name="Raddatz G."/>
            <person name="Rosenau F."/>
            <person name="Rueckert C."/>
            <person name="Sasse F."/>
            <person name="Scharfe M."/>
            <person name="Schuster S.C."/>
            <person name="Suen G."/>
            <person name="Treuner-Lange A."/>
            <person name="Velicer G.J."/>
            <person name="Vorholter F.-J."/>
            <person name="Weissman K.J."/>
            <person name="Welch R.D."/>
            <person name="Wenzel S.C."/>
            <person name="Whitworth D.E."/>
            <person name="Wilhelm S."/>
            <person name="Wittmann C."/>
            <person name="Bloecker H."/>
            <person name="Puehler A."/>
            <person name="Mueller R."/>
        </authorList>
    </citation>
    <scope>NUCLEOTIDE SEQUENCE [LARGE SCALE GENOMIC DNA]</scope>
    <source>
        <strain evidence="2">So ce56</strain>
    </source>
</reference>
<organism evidence="1 2">
    <name type="scientific">Sorangium cellulosum (strain So ce56)</name>
    <name type="common">Polyangium cellulosum (strain So ce56)</name>
    <dbReference type="NCBI Taxonomy" id="448385"/>
    <lineage>
        <taxon>Bacteria</taxon>
        <taxon>Pseudomonadati</taxon>
        <taxon>Myxococcota</taxon>
        <taxon>Polyangia</taxon>
        <taxon>Polyangiales</taxon>
        <taxon>Polyangiaceae</taxon>
        <taxon>Sorangium</taxon>
    </lineage>
</organism>
<sequence>MLEGVRIELYGRLDRLKRKGGAARRLAYVIELLVEATRGVAEPKVRLVLGIDYDGWAPLMLGLDVLIRTGMEASGALRLSGLRAHPGLACVSTMKLWRNFDARDLDEAIARVEHDLPTAFSPGYSADFITSFLREMLDTDVPSPLRVVVPVAASGPALAGALEDLEVGPLGRQTRLAVSLALEPSRPRRRFGARRGATQHVLLVGPACRSRIDAEAPFTAIIAPSQPDPIVRFVDRPLGYANAHVAAPTPTGVVEGLRRAVRFDASHPPRFGAARAAPAYPDDPARRAWTAHIDALQSLLRARPHDSVEKAALELDGGVNGADPGLIADLFVARELDGAMAAGLLSRDAHWARQAVGYALTAFGITFRQPSASDVRGEQWERVARPLARIMLVLASSDEEMSDRVFSERDEEQRARLQGAMRYILEAIRGAPERPAPDVRGAASVAAIARAWREFFTCYGAAAHPTVIASVREAAEALYAANLNELSPEVVDEPLLRRFERHRSRRTAAAIELRYAAAAPAPVARRIRGLLAAAERDPASGDELRELRLLCYLGPIAPGIGAGLALRSMAATEQAHAITDEAAAALARVTQLIDYYFRIANDLAFLDDAISGDRDRKRNAWTVLVPGHLLGRLRERAVVDALGTCRRVAAWIHDELQRELVDLEGRSPHHANWLRRAVAIGKEVYEASHYERLCRDAMLAILGRIEQR</sequence>
<dbReference type="AlphaFoldDB" id="A9GGD0"/>
<proteinExistence type="predicted"/>
<keyword evidence="2" id="KW-1185">Reference proteome</keyword>
<dbReference type="Proteomes" id="UP000002139">
    <property type="component" value="Chromosome"/>
</dbReference>
<dbReference type="KEGG" id="scl:sce6144"/>